<organism evidence="2 3">
    <name type="scientific">Trichonephila clavipes</name>
    <name type="common">Golden silk orbweaver</name>
    <name type="synonym">Nephila clavipes</name>
    <dbReference type="NCBI Taxonomy" id="2585209"/>
    <lineage>
        <taxon>Eukaryota</taxon>
        <taxon>Metazoa</taxon>
        <taxon>Ecdysozoa</taxon>
        <taxon>Arthropoda</taxon>
        <taxon>Chelicerata</taxon>
        <taxon>Arachnida</taxon>
        <taxon>Araneae</taxon>
        <taxon>Araneomorphae</taxon>
        <taxon>Entelegynae</taxon>
        <taxon>Araneoidea</taxon>
        <taxon>Nephilidae</taxon>
        <taxon>Trichonephila</taxon>
    </lineage>
</organism>
<keyword evidence="3" id="KW-1185">Reference proteome</keyword>
<name>A0A8X6RI55_TRICX</name>
<evidence type="ECO:0000313" key="2">
    <source>
        <dbReference type="EMBL" id="GFX95711.1"/>
    </source>
</evidence>
<comment type="caution">
    <text evidence="2">The sequence shown here is derived from an EMBL/GenBank/DDBJ whole genome shotgun (WGS) entry which is preliminary data.</text>
</comment>
<proteinExistence type="predicted"/>
<dbReference type="Proteomes" id="UP000887159">
    <property type="component" value="Unassembled WGS sequence"/>
</dbReference>
<gene>
    <name evidence="2" type="ORF">TNCV_4886371</name>
</gene>
<evidence type="ECO:0000313" key="3">
    <source>
        <dbReference type="Proteomes" id="UP000887159"/>
    </source>
</evidence>
<feature type="region of interest" description="Disordered" evidence="1">
    <location>
        <begin position="1"/>
        <end position="25"/>
    </location>
</feature>
<accession>A0A8X6RI55</accession>
<dbReference type="AlphaFoldDB" id="A0A8X6RI55"/>
<evidence type="ECO:0000256" key="1">
    <source>
        <dbReference type="SAM" id="MobiDB-lite"/>
    </source>
</evidence>
<dbReference type="EMBL" id="BMAU01021188">
    <property type="protein sequence ID" value="GFX95711.1"/>
    <property type="molecule type" value="Genomic_DNA"/>
</dbReference>
<protein>
    <submittedName>
        <fullName evidence="2">Uncharacterized protein</fullName>
    </submittedName>
</protein>
<reference evidence="2" key="1">
    <citation type="submission" date="2020-08" db="EMBL/GenBank/DDBJ databases">
        <title>Multicomponent nature underlies the extraordinary mechanical properties of spider dragline silk.</title>
        <authorList>
            <person name="Kono N."/>
            <person name="Nakamura H."/>
            <person name="Mori M."/>
            <person name="Yoshida Y."/>
            <person name="Ohtoshi R."/>
            <person name="Malay A.D."/>
            <person name="Moran D.A.P."/>
            <person name="Tomita M."/>
            <person name="Numata K."/>
            <person name="Arakawa K."/>
        </authorList>
    </citation>
    <scope>NUCLEOTIDE SEQUENCE</scope>
</reference>
<sequence length="83" mass="9155">MEVSGSPFILPPPLGRQDGEGETSGPCLWQMEQSCDSPNLNPITHLRIVLVERLRHFFLQKPLRAASRIAASIPLSNSLCEVT</sequence>